<comment type="caution">
    <text evidence="1">The sequence shown here is derived from an EMBL/GenBank/DDBJ whole genome shotgun (WGS) entry which is preliminary data.</text>
</comment>
<dbReference type="OrthoDB" id="2328924at2759"/>
<evidence type="ECO:0000313" key="2">
    <source>
        <dbReference type="Proteomes" id="UP000799776"/>
    </source>
</evidence>
<gene>
    <name evidence="1" type="ORF">K490DRAFT_35484</name>
</gene>
<dbReference type="Gene3D" id="2.60.120.620">
    <property type="entry name" value="q2cbj1_9rhob like domain"/>
    <property type="match status" value="1"/>
</dbReference>
<accession>A0A9P4HXN6</accession>
<dbReference type="Proteomes" id="UP000799776">
    <property type="component" value="Unassembled WGS sequence"/>
</dbReference>
<dbReference type="PANTHER" id="PTHR40128">
    <property type="entry name" value="EXPRESSED PROTEIN"/>
    <property type="match status" value="1"/>
</dbReference>
<dbReference type="PANTHER" id="PTHR40128:SF1">
    <property type="entry name" value="PHYTANOYL-COA HYDROXYLASE"/>
    <property type="match status" value="1"/>
</dbReference>
<sequence length="336" mass="36413">MPHASSPDTSTAPLTIANTPLLVNDGPLQPSQVAYLRPSSPDEPIDILRARYAQDGYLFLKQLLPRPDVLAARSAYFDLLSPSGVLKPGTDAVQGIFDPAKDPADYPGIGAGATDNNGRPGGESAKHFVDLALKAHTEDWYADTFCKHPVLMDFVKAFTGWGEDALALKRTLLRNNTPGNRAIGVHYDQIFLRYGDPSSVTAWVPMGDVKLNGGGLIYLEDGHTLGTELEAAFTAKALATGLTPEQTKNAFNQNMMSTGFLAEGPTAFGAEHKRRWLVTAYEAGDVVLHSPHAIHASTINCDPQGVIRVGTDLRFVDTKKDVDTRWLDHYRFGDGV</sequence>
<protein>
    <submittedName>
        <fullName evidence="1">Phytanoyl-CoA hydroxylase</fullName>
    </submittedName>
</protein>
<dbReference type="SUPFAM" id="SSF51197">
    <property type="entry name" value="Clavaminate synthase-like"/>
    <property type="match status" value="1"/>
</dbReference>
<reference evidence="1" key="1">
    <citation type="journal article" date="2020" name="Stud. Mycol.">
        <title>101 Dothideomycetes genomes: a test case for predicting lifestyles and emergence of pathogens.</title>
        <authorList>
            <person name="Haridas S."/>
            <person name="Albert R."/>
            <person name="Binder M."/>
            <person name="Bloem J."/>
            <person name="Labutti K."/>
            <person name="Salamov A."/>
            <person name="Andreopoulos B."/>
            <person name="Baker S."/>
            <person name="Barry K."/>
            <person name="Bills G."/>
            <person name="Bluhm B."/>
            <person name="Cannon C."/>
            <person name="Castanera R."/>
            <person name="Culley D."/>
            <person name="Daum C."/>
            <person name="Ezra D."/>
            <person name="Gonzalez J."/>
            <person name="Henrissat B."/>
            <person name="Kuo A."/>
            <person name="Liang C."/>
            <person name="Lipzen A."/>
            <person name="Lutzoni F."/>
            <person name="Magnuson J."/>
            <person name="Mondo S."/>
            <person name="Nolan M."/>
            <person name="Ohm R."/>
            <person name="Pangilinan J."/>
            <person name="Park H.-J."/>
            <person name="Ramirez L."/>
            <person name="Alfaro M."/>
            <person name="Sun H."/>
            <person name="Tritt A."/>
            <person name="Yoshinaga Y."/>
            <person name="Zwiers L.-H."/>
            <person name="Turgeon B."/>
            <person name="Goodwin S."/>
            <person name="Spatafora J."/>
            <person name="Crous P."/>
            <person name="Grigoriev I."/>
        </authorList>
    </citation>
    <scope>NUCLEOTIDE SEQUENCE</scope>
    <source>
        <strain evidence="1">CBS 121410</strain>
    </source>
</reference>
<proteinExistence type="predicted"/>
<keyword evidence="2" id="KW-1185">Reference proteome</keyword>
<dbReference type="EMBL" id="ML978713">
    <property type="protein sequence ID" value="KAF2089793.1"/>
    <property type="molecule type" value="Genomic_DNA"/>
</dbReference>
<evidence type="ECO:0000313" key="1">
    <source>
        <dbReference type="EMBL" id="KAF2089793.1"/>
    </source>
</evidence>
<dbReference type="Pfam" id="PF05721">
    <property type="entry name" value="PhyH"/>
    <property type="match status" value="1"/>
</dbReference>
<dbReference type="InterPro" id="IPR008775">
    <property type="entry name" value="Phytyl_CoA_dOase-like"/>
</dbReference>
<dbReference type="AlphaFoldDB" id="A0A9P4HXN6"/>
<name>A0A9P4HXN6_9PEZI</name>
<organism evidence="1 2">
    <name type="scientific">Saccharata proteae CBS 121410</name>
    <dbReference type="NCBI Taxonomy" id="1314787"/>
    <lineage>
        <taxon>Eukaryota</taxon>
        <taxon>Fungi</taxon>
        <taxon>Dikarya</taxon>
        <taxon>Ascomycota</taxon>
        <taxon>Pezizomycotina</taxon>
        <taxon>Dothideomycetes</taxon>
        <taxon>Dothideomycetes incertae sedis</taxon>
        <taxon>Botryosphaeriales</taxon>
        <taxon>Saccharataceae</taxon>
        <taxon>Saccharata</taxon>
    </lineage>
</organism>